<keyword evidence="4" id="KW-0633">Potassium transport</keyword>
<feature type="transmembrane region" description="Helical" evidence="10">
    <location>
        <begin position="280"/>
        <end position="299"/>
    </location>
</feature>
<dbReference type="InterPro" id="IPR006153">
    <property type="entry name" value="Cation/H_exchanger_TM"/>
</dbReference>
<dbReference type="STRING" id="847.BRW83_0713"/>
<dbReference type="SUPFAM" id="SSF116726">
    <property type="entry name" value="TrkA C-terminal domain-like"/>
    <property type="match status" value="1"/>
</dbReference>
<dbReference type="GO" id="GO:0005886">
    <property type="term" value="C:plasma membrane"/>
    <property type="evidence" value="ECO:0007669"/>
    <property type="project" value="TreeGrafter"/>
</dbReference>
<evidence type="ECO:0000259" key="12">
    <source>
        <dbReference type="PROSITE" id="PS51202"/>
    </source>
</evidence>
<dbReference type="Pfam" id="PF02080">
    <property type="entry name" value="TrkA_C"/>
    <property type="match status" value="1"/>
</dbReference>
<feature type="domain" description="RCK N-terminal" evidence="11">
    <location>
        <begin position="421"/>
        <end position="538"/>
    </location>
</feature>
<feature type="transmembrane region" description="Helical" evidence="10">
    <location>
        <begin position="231"/>
        <end position="246"/>
    </location>
</feature>
<evidence type="ECO:0000256" key="9">
    <source>
        <dbReference type="ARBA" id="ARBA00023136"/>
    </source>
</evidence>
<proteinExistence type="predicted"/>
<feature type="transmembrane region" description="Helical" evidence="10">
    <location>
        <begin position="165"/>
        <end position="184"/>
    </location>
</feature>
<dbReference type="InterPro" id="IPR036291">
    <property type="entry name" value="NAD(P)-bd_dom_sf"/>
</dbReference>
<feature type="transmembrane region" description="Helical" evidence="10">
    <location>
        <begin position="305"/>
        <end position="331"/>
    </location>
</feature>
<dbReference type="GO" id="GO:0015297">
    <property type="term" value="F:antiporter activity"/>
    <property type="evidence" value="ECO:0007669"/>
    <property type="project" value="UniProtKB-KW"/>
</dbReference>
<keyword evidence="7 10" id="KW-1133">Transmembrane helix</keyword>
<dbReference type="AlphaFoldDB" id="C3XAZ1"/>
<comment type="subcellular location">
    <subcellularLocation>
        <location evidence="1">Membrane</location>
        <topology evidence="1">Multi-pass membrane protein</topology>
    </subcellularLocation>
</comment>
<keyword evidence="9 10" id="KW-0472">Membrane</keyword>
<feature type="transmembrane region" description="Helical" evidence="10">
    <location>
        <begin position="12"/>
        <end position="32"/>
    </location>
</feature>
<feature type="transmembrane region" description="Helical" evidence="10">
    <location>
        <begin position="124"/>
        <end position="144"/>
    </location>
</feature>
<evidence type="ECO:0000259" key="11">
    <source>
        <dbReference type="PROSITE" id="PS51201"/>
    </source>
</evidence>
<dbReference type="Pfam" id="PF00999">
    <property type="entry name" value="Na_H_Exchanger"/>
    <property type="match status" value="1"/>
</dbReference>
<dbReference type="InterPro" id="IPR006037">
    <property type="entry name" value="RCK_C"/>
</dbReference>
<reference evidence="13 14" key="1">
    <citation type="submission" date="2009-02" db="EMBL/GenBank/DDBJ databases">
        <title>The Genome Sequence of Oxalobacter formigenes OXCC13.</title>
        <authorList>
            <consortium name="The Broad Institute Genome Sequencing Platform"/>
            <person name="Ward D."/>
            <person name="Young S.K."/>
            <person name="Kodira C.D."/>
            <person name="Zeng Q."/>
            <person name="Koehrsen M."/>
            <person name="Alvarado L."/>
            <person name="Berlin A."/>
            <person name="Borenstein D."/>
            <person name="Chen Z."/>
            <person name="Engels R."/>
            <person name="Freedman E."/>
            <person name="Gellesch M."/>
            <person name="Goldberg J."/>
            <person name="Griggs A."/>
            <person name="Gujja S."/>
            <person name="Heiman D."/>
            <person name="Hepburn T."/>
            <person name="Howarth C."/>
            <person name="Jen D."/>
            <person name="Larson L."/>
            <person name="Lewis B."/>
            <person name="Mehta T."/>
            <person name="Park D."/>
            <person name="Pearson M."/>
            <person name="Roberts A."/>
            <person name="Saif S."/>
            <person name="Shea T."/>
            <person name="Shenoy N."/>
            <person name="Sisk P."/>
            <person name="Stolte C."/>
            <person name="Sykes S."/>
            <person name="Walk T."/>
            <person name="White J."/>
            <person name="Yandava C."/>
            <person name="Allison M.J."/>
            <person name="Lander E."/>
            <person name="Nusbaum C."/>
            <person name="Galagan J."/>
            <person name="Birren B."/>
        </authorList>
    </citation>
    <scope>NUCLEOTIDE SEQUENCE [LARGE SCALE GENOMIC DNA]</scope>
    <source>
        <strain evidence="13 14">OXCC13</strain>
    </source>
</reference>
<evidence type="ECO:0000256" key="2">
    <source>
        <dbReference type="ARBA" id="ARBA00022448"/>
    </source>
</evidence>
<feature type="transmembrane region" description="Helical" evidence="10">
    <location>
        <begin position="63"/>
        <end position="80"/>
    </location>
</feature>
<dbReference type="Gene3D" id="3.30.70.1450">
    <property type="entry name" value="Regulator of K+ conductance, C-terminal domain"/>
    <property type="match status" value="1"/>
</dbReference>
<feature type="domain" description="RCK C-terminal" evidence="12">
    <location>
        <begin position="585"/>
        <end position="667"/>
    </location>
</feature>
<evidence type="ECO:0000256" key="7">
    <source>
        <dbReference type="ARBA" id="ARBA00022989"/>
    </source>
</evidence>
<evidence type="ECO:0000256" key="5">
    <source>
        <dbReference type="ARBA" id="ARBA00022692"/>
    </source>
</evidence>
<feature type="transmembrane region" description="Helical" evidence="10">
    <location>
        <begin position="190"/>
        <end position="211"/>
    </location>
</feature>
<dbReference type="PROSITE" id="PS51202">
    <property type="entry name" value="RCK_C"/>
    <property type="match status" value="1"/>
</dbReference>
<keyword evidence="2" id="KW-0813">Transport</keyword>
<sequence>MKRKPFLSMHSLEFVLLMLGAAVIGVVIFRSFQLPSILGYLAVGAVIGPYSTGLVSDAQSLEGLAEFGVVFLMFTVGLEFSLPQLLAMRKIVFGLGLAQVSISILGSIIITLAIVFLLPSLGTTSWQAALAMGGAWAMSSTAIVSKMLAERMELETDYGRRVIGILLFQDLAVVLLLIIVPTLSRGTGDIWLLIGLALGKTALVLMLLLFFGKKMMSKWLSLVASRNSQELFMLNLLLITLGAAWITEKAGLSMELGAFIVGMLISETRYKNEVDVDIKSFRDVLLGLFFITIGMMLNMRVVFTYWWLVILIVVLAFLYKFALAAWLTRLFGASKGVSLKTGLALAQAGEFSFVLVNQIAGLNMVEPWLLQVTMVSMVLSMLIAPFIILNSDKIVMRFSSNEWVQQSLELTKIASSAMSLQQHVIMAGFGRTGQNIATLLEEEQIPYRALDLDLERVRKAETAGASVSYADATRRESLVAAGIHRASSLIITFANTQAALRILHFAKEMAPNLPVIVRSYDESDFDKLKAAGADEVVPEIIESSLVLTSYAYMLYGIPMKRILKRVQHVRSSRYSKLREYFLGESDTIPTETDSYWRLHALTLPPGASAIGKTAQEVDLPVSQVEITLVRRDKERIKVSDDLVFQENDVLVLRGTSEGINLAENVLL</sequence>
<dbReference type="Pfam" id="PF02254">
    <property type="entry name" value="TrkA_N"/>
    <property type="match status" value="1"/>
</dbReference>
<keyword evidence="14" id="KW-1185">Reference proteome</keyword>
<dbReference type="PROSITE" id="PS51201">
    <property type="entry name" value="RCK_N"/>
    <property type="match status" value="1"/>
</dbReference>
<feature type="transmembrane region" description="Helical" evidence="10">
    <location>
        <begin position="368"/>
        <end position="389"/>
    </location>
</feature>
<dbReference type="PANTHER" id="PTHR46157:SF4">
    <property type="entry name" value="K(+) EFFLUX ANTIPORTER 3, CHLOROPLASTIC"/>
    <property type="match status" value="1"/>
</dbReference>
<accession>C3XAZ1</accession>
<keyword evidence="3" id="KW-0050">Antiport</keyword>
<dbReference type="eggNOG" id="COG1226">
    <property type="taxonomic scope" value="Bacteria"/>
</dbReference>
<evidence type="ECO:0000256" key="1">
    <source>
        <dbReference type="ARBA" id="ARBA00004141"/>
    </source>
</evidence>
<dbReference type="PANTHER" id="PTHR46157">
    <property type="entry name" value="K(+) EFFLUX ANTIPORTER 3, CHLOROPLASTIC"/>
    <property type="match status" value="1"/>
</dbReference>
<evidence type="ECO:0000313" key="13">
    <source>
        <dbReference type="EMBL" id="EEO30367.1"/>
    </source>
</evidence>
<dbReference type="Proteomes" id="UP000005089">
    <property type="component" value="Unassembled WGS sequence"/>
</dbReference>
<dbReference type="EMBL" id="GG658170">
    <property type="protein sequence ID" value="EEO30367.1"/>
    <property type="molecule type" value="Genomic_DNA"/>
</dbReference>
<dbReference type="InterPro" id="IPR003148">
    <property type="entry name" value="RCK_N"/>
</dbReference>
<dbReference type="GO" id="GO:0008324">
    <property type="term" value="F:monoatomic cation transmembrane transporter activity"/>
    <property type="evidence" value="ECO:0007669"/>
    <property type="project" value="InterPro"/>
</dbReference>
<keyword evidence="8" id="KW-0406">Ion transport</keyword>
<dbReference type="GO" id="GO:1902600">
    <property type="term" value="P:proton transmembrane transport"/>
    <property type="evidence" value="ECO:0007669"/>
    <property type="project" value="InterPro"/>
</dbReference>
<gene>
    <name evidence="13" type="ORF">OFBG_01395</name>
</gene>
<evidence type="ECO:0000256" key="8">
    <source>
        <dbReference type="ARBA" id="ARBA00023065"/>
    </source>
</evidence>
<dbReference type="Gene3D" id="3.40.50.720">
    <property type="entry name" value="NAD(P)-binding Rossmann-like Domain"/>
    <property type="match status" value="1"/>
</dbReference>
<keyword evidence="5 10" id="KW-0812">Transmembrane</keyword>
<organism evidence="13 14">
    <name type="scientific">Oxalobacter formigenes OXCC13</name>
    <dbReference type="NCBI Taxonomy" id="556269"/>
    <lineage>
        <taxon>Bacteria</taxon>
        <taxon>Pseudomonadati</taxon>
        <taxon>Pseudomonadota</taxon>
        <taxon>Betaproteobacteria</taxon>
        <taxon>Burkholderiales</taxon>
        <taxon>Oxalobacteraceae</taxon>
        <taxon>Oxalobacter</taxon>
    </lineage>
</organism>
<dbReference type="GO" id="GO:0006813">
    <property type="term" value="P:potassium ion transport"/>
    <property type="evidence" value="ECO:0007669"/>
    <property type="project" value="UniProtKB-KW"/>
</dbReference>
<protein>
    <submittedName>
        <fullName evidence="13">TrkA N-terminal domain protein</fullName>
    </submittedName>
</protein>
<evidence type="ECO:0000256" key="3">
    <source>
        <dbReference type="ARBA" id="ARBA00022449"/>
    </source>
</evidence>
<dbReference type="Gene3D" id="1.20.1530.20">
    <property type="match status" value="1"/>
</dbReference>
<dbReference type="SUPFAM" id="SSF51735">
    <property type="entry name" value="NAD(P)-binding Rossmann-fold domains"/>
    <property type="match status" value="1"/>
</dbReference>
<evidence type="ECO:0000256" key="4">
    <source>
        <dbReference type="ARBA" id="ARBA00022538"/>
    </source>
</evidence>
<dbReference type="InterPro" id="IPR038770">
    <property type="entry name" value="Na+/solute_symporter_sf"/>
</dbReference>
<evidence type="ECO:0000256" key="10">
    <source>
        <dbReference type="SAM" id="Phobius"/>
    </source>
</evidence>
<evidence type="ECO:0000256" key="6">
    <source>
        <dbReference type="ARBA" id="ARBA00022958"/>
    </source>
</evidence>
<keyword evidence="6" id="KW-0630">Potassium</keyword>
<name>C3XAZ1_OXAFO</name>
<dbReference type="HOGENOM" id="CLU_005126_9_0_4"/>
<evidence type="ECO:0000313" key="14">
    <source>
        <dbReference type="Proteomes" id="UP000005089"/>
    </source>
</evidence>
<feature type="transmembrane region" description="Helical" evidence="10">
    <location>
        <begin position="92"/>
        <end position="118"/>
    </location>
</feature>
<dbReference type="InterPro" id="IPR036721">
    <property type="entry name" value="RCK_C_sf"/>
</dbReference>
<dbReference type="eggNOG" id="COG0475">
    <property type="taxonomic scope" value="Bacteria"/>
</dbReference>